<keyword evidence="5" id="KW-1185">Reference proteome</keyword>
<dbReference type="Proteomes" id="UP001344447">
    <property type="component" value="Unassembled WGS sequence"/>
</dbReference>
<name>A0AAN7U5K1_9MYCE</name>
<dbReference type="InterPro" id="IPR050216">
    <property type="entry name" value="LRR_domain-containing"/>
</dbReference>
<dbReference type="InterPro" id="IPR001611">
    <property type="entry name" value="Leu-rich_rpt"/>
</dbReference>
<protein>
    <recommendedName>
        <fullName evidence="6">Leucine-rich repeat-containing protein</fullName>
    </recommendedName>
</protein>
<dbReference type="EMBL" id="JAVFKY010000003">
    <property type="protein sequence ID" value="KAK5579330.1"/>
    <property type="molecule type" value="Genomic_DNA"/>
</dbReference>
<dbReference type="Pfam" id="PF00560">
    <property type="entry name" value="LRR_1"/>
    <property type="match status" value="2"/>
</dbReference>
<dbReference type="InterPro" id="IPR017868">
    <property type="entry name" value="Filamin/ABP280_repeat-like"/>
</dbReference>
<feature type="repeat" description="Filamin" evidence="3">
    <location>
        <begin position="430"/>
        <end position="498"/>
    </location>
</feature>
<evidence type="ECO:0000313" key="5">
    <source>
        <dbReference type="Proteomes" id="UP001344447"/>
    </source>
</evidence>
<dbReference type="PANTHER" id="PTHR48051:SF1">
    <property type="entry name" value="RAS SUPPRESSOR PROTEIN 1"/>
    <property type="match status" value="1"/>
</dbReference>
<evidence type="ECO:0008006" key="6">
    <source>
        <dbReference type="Google" id="ProtNLM"/>
    </source>
</evidence>
<evidence type="ECO:0000256" key="2">
    <source>
        <dbReference type="ARBA" id="ARBA00022737"/>
    </source>
</evidence>
<keyword evidence="2" id="KW-0677">Repeat</keyword>
<proteinExistence type="predicted"/>
<sequence>MGNKISQKAKDRIFLCKENDGTDLNLSQCNIKRIPKRILRFKKNLKKLNVGKNTIQEFYGQIEKFLYLETLIAESNELKETCAQLSKLEYLTYLDVSNNILSVVPNNLKALITLNISYNSIQSFGNTTIVLPSLQELIYTHNKVSIFPTEILELRTLRRLNLAGNRLNYLPDEISHLSETLVELNISDNVFTSFPTPIASLLNLETLSLSGNNLGTLSNNFTTLSKLISINFSNCSLTSFDFDLSQLTNLQEIYLSENRISQFGPLTCTSICSILNTIRILDLSNGAFTQVPKQIGWCKNLRRLLLGQNQLTKIPGELFLLNPSIDIILIPNPLEYPLGEWIKEGIPTFLRNLKPYMKCYGPNCTISDLGSELKAMAPNQFIINAFDYDNQPRVSGGDDFKVQMLLNGTNNRAENDGAVTNIAVSDESTTIPVTSPQQPFPMRSSLFFKTIDCIVKDNKQTKPGTYTVFFNSPQTGSYSLNITSDGLPIKGSPFFVELN</sequence>
<dbReference type="AlphaFoldDB" id="A0AAN7U5K1"/>
<accession>A0AAN7U5K1</accession>
<dbReference type="InterPro" id="IPR032675">
    <property type="entry name" value="LRR_dom_sf"/>
</dbReference>
<dbReference type="SMART" id="SM00364">
    <property type="entry name" value="LRR_BAC"/>
    <property type="match status" value="5"/>
</dbReference>
<gene>
    <name evidence="4" type="ORF">RB653_009012</name>
</gene>
<dbReference type="InterPro" id="IPR013783">
    <property type="entry name" value="Ig-like_fold"/>
</dbReference>
<dbReference type="PANTHER" id="PTHR48051">
    <property type="match status" value="1"/>
</dbReference>
<evidence type="ECO:0000256" key="1">
    <source>
        <dbReference type="ARBA" id="ARBA00022614"/>
    </source>
</evidence>
<dbReference type="SMART" id="SM00365">
    <property type="entry name" value="LRR_SD22"/>
    <property type="match status" value="3"/>
</dbReference>
<evidence type="ECO:0000256" key="3">
    <source>
        <dbReference type="PROSITE-ProRule" id="PRU00087"/>
    </source>
</evidence>
<dbReference type="SMART" id="SM00369">
    <property type="entry name" value="LRR_TYP"/>
    <property type="match status" value="6"/>
</dbReference>
<dbReference type="InterPro" id="IPR014756">
    <property type="entry name" value="Ig_E-set"/>
</dbReference>
<dbReference type="Pfam" id="PF12799">
    <property type="entry name" value="LRR_4"/>
    <property type="match status" value="1"/>
</dbReference>
<reference evidence="4 5" key="1">
    <citation type="submission" date="2023-11" db="EMBL/GenBank/DDBJ databases">
        <title>Dfirmibasis_genome.</title>
        <authorList>
            <person name="Edelbroek B."/>
            <person name="Kjellin J."/>
            <person name="Jerlstrom-Hultqvist J."/>
            <person name="Soderbom F."/>
        </authorList>
    </citation>
    <scope>NUCLEOTIDE SEQUENCE [LARGE SCALE GENOMIC DNA]</scope>
    <source>
        <strain evidence="4 5">TNS-C-14</strain>
    </source>
</reference>
<dbReference type="GO" id="GO:0005737">
    <property type="term" value="C:cytoplasm"/>
    <property type="evidence" value="ECO:0007669"/>
    <property type="project" value="TreeGrafter"/>
</dbReference>
<comment type="caution">
    <text evidence="4">The sequence shown here is derived from an EMBL/GenBank/DDBJ whole genome shotgun (WGS) entry which is preliminary data.</text>
</comment>
<dbReference type="Gene3D" id="3.80.10.10">
    <property type="entry name" value="Ribonuclease Inhibitor"/>
    <property type="match status" value="1"/>
</dbReference>
<dbReference type="InterPro" id="IPR025875">
    <property type="entry name" value="Leu-rich_rpt_4"/>
</dbReference>
<dbReference type="SUPFAM" id="SSF52058">
    <property type="entry name" value="L domain-like"/>
    <property type="match status" value="1"/>
</dbReference>
<dbReference type="PROSITE" id="PS51450">
    <property type="entry name" value="LRR"/>
    <property type="match status" value="4"/>
</dbReference>
<dbReference type="SUPFAM" id="SSF81296">
    <property type="entry name" value="E set domains"/>
    <property type="match status" value="1"/>
</dbReference>
<keyword evidence="1" id="KW-0433">Leucine-rich repeat</keyword>
<dbReference type="Gene3D" id="2.60.40.10">
    <property type="entry name" value="Immunoglobulins"/>
    <property type="match status" value="1"/>
</dbReference>
<dbReference type="Pfam" id="PF00630">
    <property type="entry name" value="Filamin"/>
    <property type="match status" value="1"/>
</dbReference>
<dbReference type="PROSITE" id="PS50194">
    <property type="entry name" value="FILAMIN_REPEAT"/>
    <property type="match status" value="1"/>
</dbReference>
<evidence type="ECO:0000313" key="4">
    <source>
        <dbReference type="EMBL" id="KAK5579330.1"/>
    </source>
</evidence>
<organism evidence="4 5">
    <name type="scientific">Dictyostelium firmibasis</name>
    <dbReference type="NCBI Taxonomy" id="79012"/>
    <lineage>
        <taxon>Eukaryota</taxon>
        <taxon>Amoebozoa</taxon>
        <taxon>Evosea</taxon>
        <taxon>Eumycetozoa</taxon>
        <taxon>Dictyostelia</taxon>
        <taxon>Dictyosteliales</taxon>
        <taxon>Dictyosteliaceae</taxon>
        <taxon>Dictyostelium</taxon>
    </lineage>
</organism>
<dbReference type="InterPro" id="IPR003591">
    <property type="entry name" value="Leu-rich_rpt_typical-subtyp"/>
</dbReference>